<dbReference type="RefSeq" id="WP_245411371.1">
    <property type="nucleotide sequence ID" value="NZ_QGGU01000001.1"/>
</dbReference>
<keyword evidence="2" id="KW-1185">Reference proteome</keyword>
<name>A0A316G1I7_9GAMM</name>
<dbReference type="Proteomes" id="UP000245790">
    <property type="component" value="Unassembled WGS sequence"/>
</dbReference>
<proteinExistence type="predicted"/>
<evidence type="ECO:0000313" key="2">
    <source>
        <dbReference type="Proteomes" id="UP000245790"/>
    </source>
</evidence>
<dbReference type="AlphaFoldDB" id="A0A316G1I7"/>
<comment type="caution">
    <text evidence="1">The sequence shown here is derived from an EMBL/GenBank/DDBJ whole genome shotgun (WGS) entry which is preliminary data.</text>
</comment>
<accession>A0A316G1I7</accession>
<reference evidence="1 2" key="1">
    <citation type="submission" date="2018-05" db="EMBL/GenBank/DDBJ databases">
        <title>Genomic Encyclopedia of Type Strains, Phase IV (KMG-IV): sequencing the most valuable type-strain genomes for metagenomic binning, comparative biology and taxonomic classification.</title>
        <authorList>
            <person name="Goeker M."/>
        </authorList>
    </citation>
    <scope>NUCLEOTIDE SEQUENCE [LARGE SCALE GENOMIC DNA]</scope>
    <source>
        <strain evidence="1 2">DSM 25350</strain>
    </source>
</reference>
<evidence type="ECO:0000313" key="1">
    <source>
        <dbReference type="EMBL" id="PWK54542.1"/>
    </source>
</evidence>
<organism evidence="1 2">
    <name type="scientific">Pleionea mediterranea</name>
    <dbReference type="NCBI Taxonomy" id="523701"/>
    <lineage>
        <taxon>Bacteria</taxon>
        <taxon>Pseudomonadati</taxon>
        <taxon>Pseudomonadota</taxon>
        <taxon>Gammaproteobacteria</taxon>
        <taxon>Oceanospirillales</taxon>
        <taxon>Pleioneaceae</taxon>
        <taxon>Pleionea</taxon>
    </lineage>
</organism>
<dbReference type="EMBL" id="QGGU01000001">
    <property type="protein sequence ID" value="PWK54542.1"/>
    <property type="molecule type" value="Genomic_DNA"/>
</dbReference>
<gene>
    <name evidence="1" type="ORF">C8D97_101396</name>
</gene>
<sequence>MYSFRQPARQLKPADNLIASNKPLNTLKSVSASKTWLALGIVFSLASTSAWSGAREQAKRIHDRLAGTHPSESVLNSMESAINSGTPMAAANLAMENDAFYNVTLKNFITPWTNEAQTVFAPLNDYTATVIGIIRDESDFRTILFDDVIYTADSSVGAPAYQMNNNDHYEYLEDNNVSLKDQLVRRAQSAITGLPSDATAGVMTTRAAAKAFFSAGTNRAMFRFTLLNHMCDDLEAFKDATRTPDRIRQDVTRSPGGDSRIFLNNCVGCHAGMDPMAQAFAYYEWDYNFETDPEAENGQLVYNQAGDIDPETGTRVQAKYHINANNFKYGYVTPDDQWDNYWREGQNAILGWDESLPGSGSGAKTMGQEMAYSERFAQCQVKKVFKAVCLRKPGDAADRGQVDSMVSNFIASGYNLKQTFGETALYCMGN</sequence>
<evidence type="ECO:0008006" key="3">
    <source>
        <dbReference type="Google" id="ProtNLM"/>
    </source>
</evidence>
<protein>
    <recommendedName>
        <fullName evidence="3">DUF1585 domain-containing protein</fullName>
    </recommendedName>
</protein>